<gene>
    <name evidence="7" type="ORF">NSCI0253_LOCUS15630</name>
</gene>
<dbReference type="GO" id="GO:0008270">
    <property type="term" value="F:zinc ion binding"/>
    <property type="evidence" value="ECO:0007669"/>
    <property type="project" value="UniProtKB-KW"/>
</dbReference>
<sequence length="336" mass="37298">MPLCEVCGQEGGFLCGRCQLVTYCCEDHQRLAWKEHRRPCKEVAAARALDTAVRARLVEEERQQSCEIPGVEAAPRSELLGSLASGDSALMTGSCFYINLDRRSDRRAHMDALASSYPWLVGIKRLTAVDGKQLSWAKLVRERHLKAEAARIGRAAESQAIATIGPTADDCSPHLTLGACGCALSHRAAWQELSESSKDWALILEDDIVRLCEHFEDEVVSVLDKLPAEWQFCYLGFHSGDMLPEGQRVGSPERLRRDDGWLAGLWSYLISKPFAQQLLEHAFPLEQQIDTVVGLLAAESGKAYALPPGQFLAYSRTTEDSRDTDVQTFPKVSKKH</sequence>
<dbReference type="SUPFAM" id="SSF144232">
    <property type="entry name" value="HIT/MYND zinc finger-like"/>
    <property type="match status" value="1"/>
</dbReference>
<proteinExistence type="predicted"/>
<dbReference type="Pfam" id="PF01755">
    <property type="entry name" value="Glyco_transf_25"/>
    <property type="match status" value="1"/>
</dbReference>
<protein>
    <recommendedName>
        <fullName evidence="6">MYND-type domain-containing protein</fullName>
    </recommendedName>
</protein>
<feature type="domain" description="MYND-type" evidence="6">
    <location>
        <begin position="4"/>
        <end position="40"/>
    </location>
</feature>
<keyword evidence="1" id="KW-0479">Metal-binding</keyword>
<dbReference type="Pfam" id="PF01753">
    <property type="entry name" value="zf-MYND"/>
    <property type="match status" value="1"/>
</dbReference>
<name>A0A7S1F2W2_NOCSC</name>
<evidence type="ECO:0000256" key="3">
    <source>
        <dbReference type="ARBA" id="ARBA00022833"/>
    </source>
</evidence>
<dbReference type="PROSITE" id="PS01360">
    <property type="entry name" value="ZF_MYND_1"/>
    <property type="match status" value="1"/>
</dbReference>
<keyword evidence="3" id="KW-0862">Zinc</keyword>
<evidence type="ECO:0000256" key="1">
    <source>
        <dbReference type="ARBA" id="ARBA00022723"/>
    </source>
</evidence>
<dbReference type="Gene3D" id="6.10.140.2220">
    <property type="match status" value="1"/>
</dbReference>
<feature type="region of interest" description="Disordered" evidence="5">
    <location>
        <begin position="317"/>
        <end position="336"/>
    </location>
</feature>
<dbReference type="InterPro" id="IPR002893">
    <property type="entry name" value="Znf_MYND"/>
</dbReference>
<evidence type="ECO:0000256" key="4">
    <source>
        <dbReference type="PROSITE-ProRule" id="PRU00134"/>
    </source>
</evidence>
<evidence type="ECO:0000256" key="2">
    <source>
        <dbReference type="ARBA" id="ARBA00022771"/>
    </source>
</evidence>
<dbReference type="EMBL" id="HBFQ01022239">
    <property type="protein sequence ID" value="CAD8841282.1"/>
    <property type="molecule type" value="Transcribed_RNA"/>
</dbReference>
<evidence type="ECO:0000259" key="6">
    <source>
        <dbReference type="PROSITE" id="PS50865"/>
    </source>
</evidence>
<dbReference type="PROSITE" id="PS50865">
    <property type="entry name" value="ZF_MYND_2"/>
    <property type="match status" value="1"/>
</dbReference>
<organism evidence="7">
    <name type="scientific">Noctiluca scintillans</name>
    <name type="common">Sea sparkle</name>
    <name type="synonym">Red tide dinoflagellate</name>
    <dbReference type="NCBI Taxonomy" id="2966"/>
    <lineage>
        <taxon>Eukaryota</taxon>
        <taxon>Sar</taxon>
        <taxon>Alveolata</taxon>
        <taxon>Dinophyceae</taxon>
        <taxon>Noctilucales</taxon>
        <taxon>Noctilucaceae</taxon>
        <taxon>Noctiluca</taxon>
    </lineage>
</organism>
<dbReference type="AlphaFoldDB" id="A0A7S1F2W2"/>
<keyword evidence="2 4" id="KW-0863">Zinc-finger</keyword>
<dbReference type="CDD" id="cd06532">
    <property type="entry name" value="Glyco_transf_25"/>
    <property type="match status" value="1"/>
</dbReference>
<evidence type="ECO:0000256" key="5">
    <source>
        <dbReference type="SAM" id="MobiDB-lite"/>
    </source>
</evidence>
<reference evidence="7" key="1">
    <citation type="submission" date="2021-01" db="EMBL/GenBank/DDBJ databases">
        <authorList>
            <person name="Corre E."/>
            <person name="Pelletier E."/>
            <person name="Niang G."/>
            <person name="Scheremetjew M."/>
            <person name="Finn R."/>
            <person name="Kale V."/>
            <person name="Holt S."/>
            <person name="Cochrane G."/>
            <person name="Meng A."/>
            <person name="Brown T."/>
            <person name="Cohen L."/>
        </authorList>
    </citation>
    <scope>NUCLEOTIDE SEQUENCE</scope>
</reference>
<dbReference type="InterPro" id="IPR002654">
    <property type="entry name" value="Glyco_trans_25"/>
</dbReference>
<evidence type="ECO:0000313" key="7">
    <source>
        <dbReference type="EMBL" id="CAD8841282.1"/>
    </source>
</evidence>
<accession>A0A7S1F2W2</accession>